<dbReference type="PANTHER" id="PTHR35043:SF7">
    <property type="entry name" value="TRANSCRIPTION FACTOR DOMAIN-CONTAINING PROTEIN"/>
    <property type="match status" value="1"/>
</dbReference>
<dbReference type="EMBL" id="OUUZ01000009">
    <property type="protein sequence ID" value="SPQ22498.1"/>
    <property type="molecule type" value="Genomic_DNA"/>
</dbReference>
<feature type="chain" id="PRO_5019182402" evidence="1">
    <location>
        <begin position="28"/>
        <end position="235"/>
    </location>
</feature>
<reference evidence="2 3" key="1">
    <citation type="submission" date="2018-04" db="EMBL/GenBank/DDBJ databases">
        <authorList>
            <person name="Huttner S."/>
            <person name="Dainat J."/>
        </authorList>
    </citation>
    <scope>NUCLEOTIDE SEQUENCE [LARGE SCALE GENOMIC DNA]</scope>
</reference>
<gene>
    <name evidence="2" type="ORF">TT172_LOCUS4917</name>
</gene>
<name>A0A446BJ30_9PEZI</name>
<dbReference type="AlphaFoldDB" id="A0A446BJ30"/>
<dbReference type="PROSITE" id="PS51257">
    <property type="entry name" value="PROKAR_LIPOPROTEIN"/>
    <property type="match status" value="1"/>
</dbReference>
<dbReference type="Proteomes" id="UP000289323">
    <property type="component" value="Unassembled WGS sequence"/>
</dbReference>
<evidence type="ECO:0000313" key="2">
    <source>
        <dbReference type="EMBL" id="SPQ22498.1"/>
    </source>
</evidence>
<evidence type="ECO:0000256" key="1">
    <source>
        <dbReference type="SAM" id="SignalP"/>
    </source>
</evidence>
<dbReference type="PANTHER" id="PTHR35043">
    <property type="entry name" value="TRANSCRIPTION FACTOR DOMAIN-CONTAINING PROTEIN"/>
    <property type="match status" value="1"/>
</dbReference>
<sequence length="235" mass="26514">MTAMASRPRTSVALVVVVVVAAACCRADNVGDNELWALIRANRNNATALQTMDAPPWVSTAEFRGTMDILQTCILTLFACVYTALHLDVPARTNFLSLLARKTKWVFTTLFAPEMVIYLAGDQFMQARRLRRKLGALQKESNNVDKDFDFDLRYAFFAVMGGVRIVPAEVEKFLGAKEKQQYARRPLRLTPDGVIELARRDFWIYISRERIDSKSKANTLQKALVLLQVSYSAIT</sequence>
<keyword evidence="1" id="KW-0732">Signal</keyword>
<protein>
    <submittedName>
        <fullName evidence="2">650039a4-1fb9-47a1-a7ba-ad8f60f69ee0</fullName>
    </submittedName>
</protein>
<evidence type="ECO:0000313" key="3">
    <source>
        <dbReference type="Proteomes" id="UP000289323"/>
    </source>
</evidence>
<accession>A0A446BJ30</accession>
<proteinExistence type="predicted"/>
<feature type="signal peptide" evidence="1">
    <location>
        <begin position="1"/>
        <end position="27"/>
    </location>
</feature>
<organism evidence="2 3">
    <name type="scientific">Thermothielavioides terrestris</name>
    <dbReference type="NCBI Taxonomy" id="2587410"/>
    <lineage>
        <taxon>Eukaryota</taxon>
        <taxon>Fungi</taxon>
        <taxon>Dikarya</taxon>
        <taxon>Ascomycota</taxon>
        <taxon>Pezizomycotina</taxon>
        <taxon>Sordariomycetes</taxon>
        <taxon>Sordariomycetidae</taxon>
        <taxon>Sordariales</taxon>
        <taxon>Chaetomiaceae</taxon>
        <taxon>Thermothielavioides</taxon>
    </lineage>
</organism>